<evidence type="ECO:0000313" key="3">
    <source>
        <dbReference type="EMBL" id="KAJ7761951.1"/>
    </source>
</evidence>
<evidence type="ECO:0000256" key="2">
    <source>
        <dbReference type="ARBA" id="ARBA00008837"/>
    </source>
</evidence>
<evidence type="ECO:0000256" key="1">
    <source>
        <dbReference type="ARBA" id="ARBA00005043"/>
    </source>
</evidence>
<sequence>MFSPFDLPPGILLLLSAQLSSPVDFILHRSFIDHLMGTKSTAESDSNSQDLKKPKVIVLSVSGDLTRWKSVAAKSNVHLDQQGSAFVFVHVLQHVPPPDNISRTEPVLRPILDAVLSALGPNEEVDTLVIMDDLAVLEWLGFGVLDVTRFVRALHATFFIFLKASATLLRQQVLTPPSTGPLLDDLFRHIRMCTYHVEVLPLASGLTIAVSGQVLALHMVLGGAVNKPFPRSVALQYRGCGVFRDGAGAF</sequence>
<protein>
    <submittedName>
        <fullName evidence="3">Uncharacterized protein</fullName>
    </submittedName>
</protein>
<comment type="pathway">
    <text evidence="1">tRNA modification; 5-methoxycarbonylmethyl-2-thiouridine-tRNA biosynthesis.</text>
</comment>
<dbReference type="Proteomes" id="UP001215280">
    <property type="component" value="Unassembled WGS sequence"/>
</dbReference>
<dbReference type="InterPro" id="IPR027417">
    <property type="entry name" value="P-loop_NTPase"/>
</dbReference>
<dbReference type="AlphaFoldDB" id="A0AAD7JEG4"/>
<dbReference type="GO" id="GO:0002098">
    <property type="term" value="P:tRNA wobble uridine modification"/>
    <property type="evidence" value="ECO:0007669"/>
    <property type="project" value="InterPro"/>
</dbReference>
<dbReference type="InterPro" id="IPR018627">
    <property type="entry name" value="ELP6"/>
</dbReference>
<name>A0AAD7JEG4_9AGAR</name>
<dbReference type="GO" id="GO:0033588">
    <property type="term" value="C:elongator holoenzyme complex"/>
    <property type="evidence" value="ECO:0007669"/>
    <property type="project" value="InterPro"/>
</dbReference>
<keyword evidence="4" id="KW-1185">Reference proteome</keyword>
<gene>
    <name evidence="3" type="ORF">DFH07DRAFT_883279</name>
</gene>
<proteinExistence type="inferred from homology"/>
<dbReference type="Gene3D" id="3.40.50.300">
    <property type="entry name" value="P-loop containing nucleotide triphosphate hydrolases"/>
    <property type="match status" value="1"/>
</dbReference>
<comment type="similarity">
    <text evidence="2">Belongs to the ELP6 family.</text>
</comment>
<reference evidence="3" key="1">
    <citation type="submission" date="2023-03" db="EMBL/GenBank/DDBJ databases">
        <title>Massive genome expansion in bonnet fungi (Mycena s.s.) driven by repeated elements and novel gene families across ecological guilds.</title>
        <authorList>
            <consortium name="Lawrence Berkeley National Laboratory"/>
            <person name="Harder C.B."/>
            <person name="Miyauchi S."/>
            <person name="Viragh M."/>
            <person name="Kuo A."/>
            <person name="Thoen E."/>
            <person name="Andreopoulos B."/>
            <person name="Lu D."/>
            <person name="Skrede I."/>
            <person name="Drula E."/>
            <person name="Henrissat B."/>
            <person name="Morin E."/>
            <person name="Kohler A."/>
            <person name="Barry K."/>
            <person name="LaButti K."/>
            <person name="Morin E."/>
            <person name="Salamov A."/>
            <person name="Lipzen A."/>
            <person name="Mereny Z."/>
            <person name="Hegedus B."/>
            <person name="Baldrian P."/>
            <person name="Stursova M."/>
            <person name="Weitz H."/>
            <person name="Taylor A."/>
            <person name="Grigoriev I.V."/>
            <person name="Nagy L.G."/>
            <person name="Martin F."/>
            <person name="Kauserud H."/>
        </authorList>
    </citation>
    <scope>NUCLEOTIDE SEQUENCE</scope>
    <source>
        <strain evidence="3">CBHHK188m</strain>
    </source>
</reference>
<accession>A0AAD7JEG4</accession>
<comment type="caution">
    <text evidence="3">The sequence shown here is derived from an EMBL/GenBank/DDBJ whole genome shotgun (WGS) entry which is preliminary data.</text>
</comment>
<dbReference type="PANTHER" id="PTHR16184:SF6">
    <property type="entry name" value="ELONGATOR COMPLEX PROTEIN 6"/>
    <property type="match status" value="1"/>
</dbReference>
<dbReference type="EMBL" id="JARJLG010000044">
    <property type="protein sequence ID" value="KAJ7761951.1"/>
    <property type="molecule type" value="Genomic_DNA"/>
</dbReference>
<organism evidence="3 4">
    <name type="scientific">Mycena maculata</name>
    <dbReference type="NCBI Taxonomy" id="230809"/>
    <lineage>
        <taxon>Eukaryota</taxon>
        <taxon>Fungi</taxon>
        <taxon>Dikarya</taxon>
        <taxon>Basidiomycota</taxon>
        <taxon>Agaricomycotina</taxon>
        <taxon>Agaricomycetes</taxon>
        <taxon>Agaricomycetidae</taxon>
        <taxon>Agaricales</taxon>
        <taxon>Marasmiineae</taxon>
        <taxon>Mycenaceae</taxon>
        <taxon>Mycena</taxon>
    </lineage>
</organism>
<evidence type="ECO:0000313" key="4">
    <source>
        <dbReference type="Proteomes" id="UP001215280"/>
    </source>
</evidence>
<dbReference type="PANTHER" id="PTHR16184">
    <property type="entry name" value="ELONGATOR COMPLEX PROTEIN 6"/>
    <property type="match status" value="1"/>
</dbReference>